<feature type="coiled-coil region" evidence="1">
    <location>
        <begin position="159"/>
        <end position="190"/>
    </location>
</feature>
<reference evidence="3" key="1">
    <citation type="submission" date="2021-02" db="EMBL/GenBank/DDBJ databases">
        <title>Infant gut strain persistence is associated with maternal origin, phylogeny, and functional potential including surface adhesion and iron acquisition.</title>
        <authorList>
            <person name="Lou Y.C."/>
        </authorList>
    </citation>
    <scope>NUCLEOTIDE SEQUENCE</scope>
    <source>
        <strain evidence="3">L3_108_000G1_dasL3_108_000G1_metabat.metabat.11</strain>
    </source>
</reference>
<comment type="caution">
    <text evidence="3">The sequence shown here is derived from an EMBL/GenBank/DDBJ whole genome shotgun (WGS) entry which is preliminary data.</text>
</comment>
<protein>
    <recommendedName>
        <fullName evidence="5">BIG2 domain-containing protein</fullName>
    </recommendedName>
</protein>
<accession>A0A943EQ23</accession>
<sequence>MKNDNKTRKKWTLWKVIGALCILPLVIMYYIFKYIYKFYKSEKFTKKQKIIITCVIFALISIYGIISEATKGPEIDKVTVENIELYKDKSKKIEFKVSPKDAKIKETSFKNYDHAIISVEDNKITGLEEGKTEVTCKIIDEHSNKIKTNKFKVTVKLTDEQIAEKNAKLAEEAKKDEEELQEKRNTISTTEAITIKSYCKDIIDGILKAPSTAEYPGGWLDQLEGWNMSKNNNLVTVSSYVDAENSFGAKIRSKFIVQIQMQDNGEGQATYVQFDGEVIMGSYQ</sequence>
<evidence type="ECO:0000313" key="3">
    <source>
        <dbReference type="EMBL" id="MBS5588425.1"/>
    </source>
</evidence>
<evidence type="ECO:0008006" key="5">
    <source>
        <dbReference type="Google" id="ProtNLM"/>
    </source>
</evidence>
<feature type="transmembrane region" description="Helical" evidence="2">
    <location>
        <begin position="48"/>
        <end position="66"/>
    </location>
</feature>
<dbReference type="RefSeq" id="WP_303887178.1">
    <property type="nucleotide sequence ID" value="NZ_JAGZCC010000032.1"/>
</dbReference>
<dbReference type="Proteomes" id="UP000751224">
    <property type="component" value="Unassembled WGS sequence"/>
</dbReference>
<keyword evidence="1" id="KW-0175">Coiled coil</keyword>
<evidence type="ECO:0000313" key="4">
    <source>
        <dbReference type="Proteomes" id="UP000751224"/>
    </source>
</evidence>
<keyword evidence="2" id="KW-0812">Transmembrane</keyword>
<keyword evidence="2" id="KW-1133">Transmembrane helix</keyword>
<proteinExistence type="predicted"/>
<evidence type="ECO:0000256" key="1">
    <source>
        <dbReference type="SAM" id="Coils"/>
    </source>
</evidence>
<keyword evidence="2" id="KW-0472">Membrane</keyword>
<feature type="transmembrane region" description="Helical" evidence="2">
    <location>
        <begin position="12"/>
        <end position="36"/>
    </location>
</feature>
<dbReference type="AlphaFoldDB" id="A0A943EQ23"/>
<gene>
    <name evidence="3" type="ORF">KHX14_06355</name>
</gene>
<evidence type="ECO:0000256" key="2">
    <source>
        <dbReference type="SAM" id="Phobius"/>
    </source>
</evidence>
<name>A0A943EQ23_9FIRM</name>
<dbReference type="EMBL" id="JAGZCC010000032">
    <property type="protein sequence ID" value="MBS5588425.1"/>
    <property type="molecule type" value="Genomic_DNA"/>
</dbReference>
<dbReference type="Gene3D" id="2.60.40.1080">
    <property type="match status" value="1"/>
</dbReference>
<organism evidence="3 4">
    <name type="scientific">Thomasclavelia spiroformis</name>
    <dbReference type="NCBI Taxonomy" id="29348"/>
    <lineage>
        <taxon>Bacteria</taxon>
        <taxon>Bacillati</taxon>
        <taxon>Bacillota</taxon>
        <taxon>Erysipelotrichia</taxon>
        <taxon>Erysipelotrichales</taxon>
        <taxon>Coprobacillaceae</taxon>
        <taxon>Thomasclavelia</taxon>
    </lineage>
</organism>